<gene>
    <name evidence="1" type="ORF">MRATA1EN22A_LOCUS23586</name>
</gene>
<dbReference type="EMBL" id="OX596088">
    <property type="protein sequence ID" value="CAN0517008.1"/>
    <property type="molecule type" value="Genomic_DNA"/>
</dbReference>
<reference evidence="1" key="1">
    <citation type="submission" date="2023-05" db="EMBL/GenBank/DDBJ databases">
        <authorList>
            <consortium name="ELIXIR-Norway"/>
        </authorList>
    </citation>
    <scope>NUCLEOTIDE SEQUENCE</scope>
</reference>
<sequence length="380" mass="41271">MKALLLPIALSLLTALRAQEPPSCPLEPQQIAGTWYVKAVVTDKNMPKEMRPRKSSPVTLTALGGGDLEIRFTLMKEDQCHEKITRMQPTGEPGKYSASGGKKHIYILELPVEGHYILFCQGQLQGKSVQVGKLIGRNPDVSPEALEAFKKFAQRKGLSPEDVFTPEQMGEGPAHGTPGSSLHPLHILDPRNHGGLTQPDVNATATVRRSPRASGTPSGGSRSLVLVWLPRAHRGLCSGLCGRAEARISIDFLPGKGYAVVHSQGRMDRTYFRMAMLIGCSLEESPEALRTFEEFVESKGLNKTEMVSPCTWAPSPLPQTSTPCRAQKRHPGCSVKRPCSPCAWPGVWHPDPRHHPDHEGPEAEGGRGGGELQGSWAAEA</sequence>
<organism evidence="1 2">
    <name type="scientific">Rangifer tarandus platyrhynchus</name>
    <name type="common">Svalbard reindeer</name>
    <dbReference type="NCBI Taxonomy" id="3082113"/>
    <lineage>
        <taxon>Eukaryota</taxon>
        <taxon>Metazoa</taxon>
        <taxon>Chordata</taxon>
        <taxon>Craniata</taxon>
        <taxon>Vertebrata</taxon>
        <taxon>Euteleostomi</taxon>
        <taxon>Mammalia</taxon>
        <taxon>Eutheria</taxon>
        <taxon>Laurasiatheria</taxon>
        <taxon>Artiodactyla</taxon>
        <taxon>Ruminantia</taxon>
        <taxon>Pecora</taxon>
        <taxon>Cervidae</taxon>
        <taxon>Odocoileinae</taxon>
        <taxon>Rangifer</taxon>
    </lineage>
</organism>
<protein>
    <submittedName>
        <fullName evidence="1">Uncharacterized protein</fullName>
    </submittedName>
</protein>
<proteinExistence type="predicted"/>
<reference evidence="1" key="2">
    <citation type="submission" date="2025-03" db="EMBL/GenBank/DDBJ databases">
        <authorList>
            <consortium name="ELIXIR-Norway"/>
            <consortium name="Elixir Norway"/>
        </authorList>
    </citation>
    <scope>NUCLEOTIDE SEQUENCE</scope>
</reference>
<name>A0AC59ZW21_RANTA</name>
<dbReference type="Proteomes" id="UP001162501">
    <property type="component" value="Chromosome 4"/>
</dbReference>
<evidence type="ECO:0000313" key="1">
    <source>
        <dbReference type="EMBL" id="CAN0517008.1"/>
    </source>
</evidence>
<evidence type="ECO:0000313" key="2">
    <source>
        <dbReference type="Proteomes" id="UP001162501"/>
    </source>
</evidence>
<accession>A0AC59ZW21</accession>